<feature type="transmembrane region" description="Helical" evidence="5">
    <location>
        <begin position="12"/>
        <end position="45"/>
    </location>
</feature>
<evidence type="ECO:0000256" key="1">
    <source>
        <dbReference type="ARBA" id="ARBA00004141"/>
    </source>
</evidence>
<organism evidence="6 7">
    <name type="scientific">Caloramator proteoclasticus DSM 10124</name>
    <dbReference type="NCBI Taxonomy" id="1121262"/>
    <lineage>
        <taxon>Bacteria</taxon>
        <taxon>Bacillati</taxon>
        <taxon>Bacillota</taxon>
        <taxon>Clostridia</taxon>
        <taxon>Eubacteriales</taxon>
        <taxon>Clostridiaceae</taxon>
        <taxon>Caloramator</taxon>
    </lineage>
</organism>
<dbReference type="Proteomes" id="UP000184423">
    <property type="component" value="Unassembled WGS sequence"/>
</dbReference>
<evidence type="ECO:0000256" key="5">
    <source>
        <dbReference type="SAM" id="Phobius"/>
    </source>
</evidence>
<keyword evidence="7" id="KW-1185">Reference proteome</keyword>
<evidence type="ECO:0000256" key="2">
    <source>
        <dbReference type="ARBA" id="ARBA00022692"/>
    </source>
</evidence>
<evidence type="ECO:0000313" key="7">
    <source>
        <dbReference type="Proteomes" id="UP000184423"/>
    </source>
</evidence>
<feature type="transmembrane region" description="Helical" evidence="5">
    <location>
        <begin position="257"/>
        <end position="276"/>
    </location>
</feature>
<gene>
    <name evidence="6" type="ORF">SAMN02746091_00810</name>
</gene>
<comment type="subcellular location">
    <subcellularLocation>
        <location evidence="1">Membrane</location>
        <topology evidence="1">Multi-pass membrane protein</topology>
    </subcellularLocation>
</comment>
<keyword evidence="3 5" id="KW-1133">Transmembrane helix</keyword>
<dbReference type="AlphaFoldDB" id="A0A1M4V570"/>
<dbReference type="EMBL" id="FQVG01000010">
    <property type="protein sequence ID" value="SHE64079.1"/>
    <property type="molecule type" value="Genomic_DNA"/>
</dbReference>
<dbReference type="InterPro" id="IPR003339">
    <property type="entry name" value="ABC/ECF_trnsptr_transmembrane"/>
</dbReference>
<keyword evidence="4 5" id="KW-0472">Membrane</keyword>
<feature type="transmembrane region" description="Helical" evidence="5">
    <location>
        <begin position="219"/>
        <end position="237"/>
    </location>
</feature>
<name>A0A1M4V570_9CLOT</name>
<sequence>MNRDSLHILSIILYALMMVSISFLTINPLILFSILICELAVFLYFNKKELIISTIKIFLPLLVITVFINSLFVNAGVLVLFNVFNKYITLENLIYSVLFAVKLLIIIYLFYIFEIFIDSDAALSFFSSKMPKTTLLFMVCFKLIPTMKKKLKDLRDIYQVRGVEFNSKSRFQRIKAQIPLIIVLIEESLEASFDISESAYIRGFLSGKRSVFNKSKFKHIDYLVSIISIISIFYFLIFKKLTDYNVYDDYRLPLNPFTFSVCVLVFVLTFVINYYYKENVYAD</sequence>
<proteinExistence type="predicted"/>
<feature type="transmembrane region" description="Helical" evidence="5">
    <location>
        <begin position="57"/>
        <end position="81"/>
    </location>
</feature>
<reference evidence="7" key="1">
    <citation type="submission" date="2016-11" db="EMBL/GenBank/DDBJ databases">
        <authorList>
            <person name="Varghese N."/>
            <person name="Submissions S."/>
        </authorList>
    </citation>
    <scope>NUCLEOTIDE SEQUENCE [LARGE SCALE GENOMIC DNA]</scope>
    <source>
        <strain evidence="7">DSM 10124</strain>
    </source>
</reference>
<protein>
    <submittedName>
        <fullName evidence="6">Energy-coupling factor transport system permease protein</fullName>
    </submittedName>
</protein>
<keyword evidence="2 5" id="KW-0812">Transmembrane</keyword>
<evidence type="ECO:0000313" key="6">
    <source>
        <dbReference type="EMBL" id="SHE64079.1"/>
    </source>
</evidence>
<dbReference type="GO" id="GO:0005886">
    <property type="term" value="C:plasma membrane"/>
    <property type="evidence" value="ECO:0007669"/>
    <property type="project" value="UniProtKB-ARBA"/>
</dbReference>
<evidence type="ECO:0000256" key="3">
    <source>
        <dbReference type="ARBA" id="ARBA00022989"/>
    </source>
</evidence>
<dbReference type="CDD" id="cd16914">
    <property type="entry name" value="EcfT"/>
    <property type="match status" value="1"/>
</dbReference>
<feature type="transmembrane region" description="Helical" evidence="5">
    <location>
        <begin position="93"/>
        <end position="113"/>
    </location>
</feature>
<dbReference type="RefSeq" id="WP_073248020.1">
    <property type="nucleotide sequence ID" value="NZ_FQVG01000010.1"/>
</dbReference>
<accession>A0A1M4V570</accession>
<evidence type="ECO:0000256" key="4">
    <source>
        <dbReference type="ARBA" id="ARBA00023136"/>
    </source>
</evidence>